<dbReference type="Gene3D" id="3.20.20.140">
    <property type="entry name" value="Metal-dependent hydrolases"/>
    <property type="match status" value="1"/>
</dbReference>
<keyword evidence="7 11" id="KW-0210">Decarboxylase</keyword>
<evidence type="ECO:0000256" key="2">
    <source>
        <dbReference type="ARBA" id="ARBA00005871"/>
    </source>
</evidence>
<dbReference type="OrthoDB" id="191270at2759"/>
<dbReference type="PANTHER" id="PTHR21240">
    <property type="entry name" value="2-AMINO-3-CARBOXYLMUCONATE-6-SEMIALDEHYDE DECARBOXYLASE"/>
    <property type="match status" value="1"/>
</dbReference>
<name>A0A5A8EDE9_CAFRO</name>
<dbReference type="AlphaFoldDB" id="A0A5A8EDE9"/>
<dbReference type="GO" id="GO:0001760">
    <property type="term" value="F:aminocarboxymuconate-semialdehyde decarboxylase activity"/>
    <property type="evidence" value="ECO:0007669"/>
    <property type="project" value="UniProtKB-EC"/>
</dbReference>
<dbReference type="GO" id="GO:0046872">
    <property type="term" value="F:metal ion binding"/>
    <property type="evidence" value="ECO:0007669"/>
    <property type="project" value="UniProtKB-KW"/>
</dbReference>
<dbReference type="EC" id="4.1.1.45" evidence="4"/>
<evidence type="ECO:0000256" key="5">
    <source>
        <dbReference type="ARBA" id="ARBA00021214"/>
    </source>
</evidence>
<proteinExistence type="inferred from homology"/>
<protein>
    <recommendedName>
        <fullName evidence="5">2-amino-3-carboxymuconate-6-semialdehyde decarboxylase</fullName>
        <ecNumber evidence="4">4.1.1.45</ecNumber>
    </recommendedName>
    <alternativeName>
        <fullName evidence="10">Picolinate carboxylase</fullName>
    </alternativeName>
</protein>
<dbReference type="GO" id="GO:0005829">
    <property type="term" value="C:cytosol"/>
    <property type="evidence" value="ECO:0007669"/>
    <property type="project" value="TreeGrafter"/>
</dbReference>
<dbReference type="GO" id="GO:0019748">
    <property type="term" value="P:secondary metabolic process"/>
    <property type="evidence" value="ECO:0007669"/>
    <property type="project" value="TreeGrafter"/>
</dbReference>
<evidence type="ECO:0000256" key="6">
    <source>
        <dbReference type="ARBA" id="ARBA00022723"/>
    </source>
</evidence>
<comment type="caution">
    <text evidence="13">The sequence shown here is derived from an EMBL/GenBank/DDBJ whole genome shotgun (WGS) entry which is preliminary data.</text>
</comment>
<feature type="domain" description="Amidohydrolase-related" evidence="12">
    <location>
        <begin position="40"/>
        <end position="370"/>
    </location>
</feature>
<comment type="similarity">
    <text evidence="2">Belongs to the metallo-dependent hydrolases superfamily. ACMSD family.</text>
</comment>
<dbReference type="InterPro" id="IPR006680">
    <property type="entry name" value="Amidohydro-rel"/>
</dbReference>
<dbReference type="InterPro" id="IPR032465">
    <property type="entry name" value="ACMSD"/>
</dbReference>
<evidence type="ECO:0000256" key="11">
    <source>
        <dbReference type="RuleBase" id="RU366045"/>
    </source>
</evidence>
<dbReference type="Proteomes" id="UP000322899">
    <property type="component" value="Unassembled WGS sequence"/>
</dbReference>
<dbReference type="InterPro" id="IPR032466">
    <property type="entry name" value="Metal_Hydrolase"/>
</dbReference>
<evidence type="ECO:0000256" key="10">
    <source>
        <dbReference type="ARBA" id="ARBA00031120"/>
    </source>
</evidence>
<keyword evidence="6" id="KW-0479">Metal-binding</keyword>
<evidence type="ECO:0000259" key="12">
    <source>
        <dbReference type="Pfam" id="PF04909"/>
    </source>
</evidence>
<sequence>MAHSGPAGEAARAAAAAGAAVRGTSDEVKDDGASPCLRMDVHTHILPRTWPDLKDRYGYGGFIKLDHHHECKARMMRDDGTFFREVGKRTWDPDSRIAESNRIRMNVQVLSTVPVMFSYWAKPEDALDVSQMLNDHIAGCVSANPTRFVGLGTLPMQDPDLACDELKRCVNELGLKGVEIGTHVNDWTLSEPELFKVFKTAEQLGAAIFIHPWDMVGTELMRKYWLPWLVGMPAESSLALCSLIFGGVFERLPDLRVCIAHGGGSFPATVGRIDHGHHVRPDLCAVDCATKPSDFLGRFWSDSLVHDPAALNNIVSIYGEDKVCCGSDYPFPLGEMSNVGKDYAAGALIDSMTGDGWTQERRAKLLGTNACDWLAADPSAYWTM</sequence>
<evidence type="ECO:0000256" key="3">
    <source>
        <dbReference type="ARBA" id="ARBA00011245"/>
    </source>
</evidence>
<comment type="pathway">
    <text evidence="1">Secondary metabolite metabolism; quinolate metabolism.</text>
</comment>
<evidence type="ECO:0000256" key="1">
    <source>
        <dbReference type="ARBA" id="ARBA00005079"/>
    </source>
</evidence>
<evidence type="ECO:0000313" key="14">
    <source>
        <dbReference type="Proteomes" id="UP000322899"/>
    </source>
</evidence>
<evidence type="ECO:0000256" key="9">
    <source>
        <dbReference type="ARBA" id="ARBA00023239"/>
    </source>
</evidence>
<keyword evidence="8" id="KW-0862">Zinc</keyword>
<organism evidence="13 14">
    <name type="scientific">Cafeteria roenbergensis</name>
    <name type="common">Marine flagellate</name>
    <dbReference type="NCBI Taxonomy" id="33653"/>
    <lineage>
        <taxon>Eukaryota</taxon>
        <taxon>Sar</taxon>
        <taxon>Stramenopiles</taxon>
        <taxon>Bigyra</taxon>
        <taxon>Opalozoa</taxon>
        <taxon>Bicosoecida</taxon>
        <taxon>Cafeteriaceae</taxon>
        <taxon>Cafeteria</taxon>
    </lineage>
</organism>
<evidence type="ECO:0000256" key="8">
    <source>
        <dbReference type="ARBA" id="ARBA00022833"/>
    </source>
</evidence>
<evidence type="ECO:0000256" key="7">
    <source>
        <dbReference type="ARBA" id="ARBA00022793"/>
    </source>
</evidence>
<reference evidence="13 14" key="1">
    <citation type="submission" date="2019-07" db="EMBL/GenBank/DDBJ databases">
        <title>Genomes of Cafeteria roenbergensis.</title>
        <authorList>
            <person name="Fischer M.G."/>
            <person name="Hackl T."/>
            <person name="Roman M."/>
        </authorList>
    </citation>
    <scope>NUCLEOTIDE SEQUENCE [LARGE SCALE GENOMIC DNA]</scope>
    <source>
        <strain evidence="13 14">E4-10P</strain>
    </source>
</reference>
<accession>A0A5A8EDE9</accession>
<dbReference type="SUPFAM" id="SSF51556">
    <property type="entry name" value="Metallo-dependent hydrolases"/>
    <property type="match status" value="1"/>
</dbReference>
<dbReference type="Pfam" id="PF04909">
    <property type="entry name" value="Amidohydro_2"/>
    <property type="match status" value="1"/>
</dbReference>
<keyword evidence="9 11" id="KW-0456">Lyase</keyword>
<gene>
    <name evidence="13" type="ORF">FNF27_02969</name>
</gene>
<dbReference type="EMBL" id="VLTO01000013">
    <property type="protein sequence ID" value="KAA0175559.1"/>
    <property type="molecule type" value="Genomic_DNA"/>
</dbReference>
<evidence type="ECO:0000256" key="4">
    <source>
        <dbReference type="ARBA" id="ARBA00012365"/>
    </source>
</evidence>
<dbReference type="GO" id="GO:0016787">
    <property type="term" value="F:hydrolase activity"/>
    <property type="evidence" value="ECO:0007669"/>
    <property type="project" value="InterPro"/>
</dbReference>
<comment type="subunit">
    <text evidence="3">Monomer.</text>
</comment>
<dbReference type="PANTHER" id="PTHR21240:SF27">
    <property type="entry name" value="2-AMINO-3-CARBOXYMUCONATE-6-SEMIALDEHYDE DECARBOXYLASE"/>
    <property type="match status" value="1"/>
</dbReference>
<evidence type="ECO:0000313" key="13">
    <source>
        <dbReference type="EMBL" id="KAA0175559.1"/>
    </source>
</evidence>